<evidence type="ECO:0000259" key="7">
    <source>
        <dbReference type="Pfam" id="PF01494"/>
    </source>
</evidence>
<reference evidence="9" key="2">
    <citation type="journal article" date="2018" name="Nat. Commun.">
        <title>Extreme sensitivity to ultraviolet light in the fungal pathogen causing white-nose syndrome of bats.</title>
        <authorList>
            <person name="Palmer J.M."/>
            <person name="Drees K.P."/>
            <person name="Foster J.T."/>
            <person name="Lindner D.L."/>
        </authorList>
    </citation>
    <scope>NUCLEOTIDE SEQUENCE [LARGE SCALE GENOMIC DNA]</scope>
    <source>
        <strain evidence="9">UAMH 10579</strain>
    </source>
</reference>
<accession>A0A1B8GY80</accession>
<keyword evidence="6" id="KW-1133">Transmembrane helix</keyword>
<dbReference type="InterPro" id="IPR036188">
    <property type="entry name" value="FAD/NAD-bd_sf"/>
</dbReference>
<dbReference type="STRING" id="342668.A0A1B8GY80"/>
<gene>
    <name evidence="8" type="ORF">VE01_01138</name>
</gene>
<protein>
    <recommendedName>
        <fullName evidence="7">FAD-binding domain-containing protein</fullName>
    </recommendedName>
</protein>
<name>A0A1B8GY80_9PEZI</name>
<dbReference type="PRINTS" id="PR00420">
    <property type="entry name" value="RNGMNOXGNASE"/>
</dbReference>
<comment type="cofactor">
    <cofactor evidence="1">
        <name>FAD</name>
        <dbReference type="ChEBI" id="CHEBI:57692"/>
    </cofactor>
</comment>
<dbReference type="GeneID" id="28834524"/>
<feature type="transmembrane region" description="Helical" evidence="6">
    <location>
        <begin position="12"/>
        <end position="31"/>
    </location>
</feature>
<dbReference type="EMBL" id="KV460208">
    <property type="protein sequence ID" value="OBU00795.1"/>
    <property type="molecule type" value="Genomic_DNA"/>
</dbReference>
<dbReference type="PANTHER" id="PTHR47178:SF5">
    <property type="entry name" value="FAD-BINDING DOMAIN-CONTAINING PROTEIN"/>
    <property type="match status" value="1"/>
</dbReference>
<keyword evidence="5" id="KW-0503">Monooxygenase</keyword>
<dbReference type="OrthoDB" id="655030at2759"/>
<dbReference type="Proteomes" id="UP000091956">
    <property type="component" value="Unassembled WGS sequence"/>
</dbReference>
<dbReference type="RefSeq" id="XP_018134527.1">
    <property type="nucleotide sequence ID" value="XM_018270664.1"/>
</dbReference>
<dbReference type="GO" id="GO:0071949">
    <property type="term" value="F:FAD binding"/>
    <property type="evidence" value="ECO:0007669"/>
    <property type="project" value="InterPro"/>
</dbReference>
<evidence type="ECO:0000313" key="9">
    <source>
        <dbReference type="Proteomes" id="UP000091956"/>
    </source>
</evidence>
<keyword evidence="6" id="KW-0472">Membrane</keyword>
<evidence type="ECO:0000256" key="3">
    <source>
        <dbReference type="ARBA" id="ARBA00022827"/>
    </source>
</evidence>
<dbReference type="Pfam" id="PF01494">
    <property type="entry name" value="FAD_binding_3"/>
    <property type="match status" value="1"/>
</dbReference>
<keyword evidence="6" id="KW-0812">Transmembrane</keyword>
<keyword evidence="9" id="KW-1185">Reference proteome</keyword>
<evidence type="ECO:0000256" key="5">
    <source>
        <dbReference type="ARBA" id="ARBA00023033"/>
    </source>
</evidence>
<feature type="domain" description="FAD-binding" evidence="7">
    <location>
        <begin position="13"/>
        <end position="361"/>
    </location>
</feature>
<dbReference type="GO" id="GO:0004497">
    <property type="term" value="F:monooxygenase activity"/>
    <property type="evidence" value="ECO:0007669"/>
    <property type="project" value="UniProtKB-KW"/>
</dbReference>
<dbReference type="Gene3D" id="3.50.50.60">
    <property type="entry name" value="FAD/NAD(P)-binding domain"/>
    <property type="match status" value="1"/>
</dbReference>
<evidence type="ECO:0000256" key="2">
    <source>
        <dbReference type="ARBA" id="ARBA00022630"/>
    </source>
</evidence>
<evidence type="ECO:0000313" key="8">
    <source>
        <dbReference type="EMBL" id="OBU00795.1"/>
    </source>
</evidence>
<dbReference type="PANTHER" id="PTHR47178">
    <property type="entry name" value="MONOOXYGENASE, FAD-BINDING"/>
    <property type="match status" value="1"/>
</dbReference>
<evidence type="ECO:0000256" key="4">
    <source>
        <dbReference type="ARBA" id="ARBA00023002"/>
    </source>
</evidence>
<sequence>MPDRTSNDVKPLKIIIIGAGIGGLALAQLLMSAPGTHVTCYERNDGVNDHHIGYCVMLTGSTLAMLKRKLTREVWAHLALSIGEAPEGGEKVEFFKGNGDKMFVWDSDPMKDQFAVSRWQLNEALLHQAKPILRVRHAFERYELLPKGGVRVYFSNGTADDCDLVVGADGSDSNVKKQFMPNAGIKDVGMAVIYFKIPLTEESMRLLGSPIRSMNPLIPYATRYTSSTIEPDESFITFGAGSPVSNFDNRRCAPNNLRPAELKAEVISRTSKTGIHPRFAMLAQMACIDTAHVFLVQKCDVVHPWASPNVTLLGDAVFNMSNILSRGANCALLDAVNLAEHITSPTYDRNSPTSLDAYVKDNIERRQNERYRSYLLQKVMFSCQNRFMGFVRNKTLPLALRRIDDLDREKHNVAETWVANEQNDLLPSERDPEWVEELRWEEIYMEQHGSKRIRGS</sequence>
<dbReference type="InterPro" id="IPR002938">
    <property type="entry name" value="FAD-bd"/>
</dbReference>
<keyword evidence="3" id="KW-0274">FAD</keyword>
<proteinExistence type="predicted"/>
<evidence type="ECO:0000256" key="1">
    <source>
        <dbReference type="ARBA" id="ARBA00001974"/>
    </source>
</evidence>
<keyword evidence="2" id="KW-0285">Flavoprotein</keyword>
<evidence type="ECO:0000256" key="6">
    <source>
        <dbReference type="SAM" id="Phobius"/>
    </source>
</evidence>
<dbReference type="SUPFAM" id="SSF51905">
    <property type="entry name" value="FAD/NAD(P)-binding domain"/>
    <property type="match status" value="1"/>
</dbReference>
<organism evidence="8 9">
    <name type="scientific">Pseudogymnoascus verrucosus</name>
    <dbReference type="NCBI Taxonomy" id="342668"/>
    <lineage>
        <taxon>Eukaryota</taxon>
        <taxon>Fungi</taxon>
        <taxon>Dikarya</taxon>
        <taxon>Ascomycota</taxon>
        <taxon>Pezizomycotina</taxon>
        <taxon>Leotiomycetes</taxon>
        <taxon>Thelebolales</taxon>
        <taxon>Thelebolaceae</taxon>
        <taxon>Pseudogymnoascus</taxon>
    </lineage>
</organism>
<reference evidence="8 9" key="1">
    <citation type="submission" date="2016-03" db="EMBL/GenBank/DDBJ databases">
        <title>Comparative genomics of Pseudogymnoascus destructans, the fungus causing white-nose syndrome of bats.</title>
        <authorList>
            <person name="Palmer J.M."/>
            <person name="Drees K.P."/>
            <person name="Foster J.T."/>
            <person name="Lindner D.L."/>
        </authorList>
    </citation>
    <scope>NUCLEOTIDE SEQUENCE [LARGE SCALE GENOMIC DNA]</scope>
    <source>
        <strain evidence="8 9">UAMH 10579</strain>
    </source>
</reference>
<dbReference type="AlphaFoldDB" id="A0A1B8GY80"/>
<keyword evidence="4" id="KW-0560">Oxidoreductase</keyword>